<dbReference type="OrthoDB" id="9788332at2"/>
<sequence length="143" mass="15328">MTLRASLVLAAAIAASGSAFADGQSMTVRLNGVEHDRGTLRVALFSDPKTFRKADQAFAAQEVQASAGTVTVVFDEVPAGQYAVMAYHDENANGELDLRFGMIPIEGYGLSNNPKVMGPPSFKDSEFEVPGDKPSDLDIEIRY</sequence>
<evidence type="ECO:0000313" key="2">
    <source>
        <dbReference type="EMBL" id="RMH89284.1"/>
    </source>
</evidence>
<keyword evidence="1" id="KW-0732">Signal</keyword>
<dbReference type="Proteomes" id="UP000269774">
    <property type="component" value="Unassembled WGS sequence"/>
</dbReference>
<accession>A0A3M2HU12</accession>
<gene>
    <name evidence="2" type="ORF">EA797_15235</name>
</gene>
<evidence type="ECO:0000313" key="3">
    <source>
        <dbReference type="Proteomes" id="UP000269774"/>
    </source>
</evidence>
<dbReference type="RefSeq" id="WP_122166683.1">
    <property type="nucleotide sequence ID" value="NZ_CP180504.1"/>
</dbReference>
<evidence type="ECO:0000256" key="1">
    <source>
        <dbReference type="SAM" id="SignalP"/>
    </source>
</evidence>
<protein>
    <submittedName>
        <fullName evidence="2">DUF2141 domain-containing protein</fullName>
    </submittedName>
</protein>
<feature type="signal peptide" evidence="1">
    <location>
        <begin position="1"/>
        <end position="21"/>
    </location>
</feature>
<proteinExistence type="predicted"/>
<keyword evidence="3" id="KW-1185">Reference proteome</keyword>
<dbReference type="InterPro" id="IPR018673">
    <property type="entry name" value="DUF2141"/>
</dbReference>
<dbReference type="EMBL" id="RFFM01000003">
    <property type="protein sequence ID" value="RMH89284.1"/>
    <property type="molecule type" value="Genomic_DNA"/>
</dbReference>
<comment type="caution">
    <text evidence="2">The sequence shown here is derived from an EMBL/GenBank/DDBJ whole genome shotgun (WGS) entry which is preliminary data.</text>
</comment>
<dbReference type="AlphaFoldDB" id="A0A3M2HU12"/>
<feature type="chain" id="PRO_5018230477" evidence="1">
    <location>
        <begin position="22"/>
        <end position="143"/>
    </location>
</feature>
<reference evidence="2 3" key="1">
    <citation type="submission" date="2018-10" db="EMBL/GenBank/DDBJ databases">
        <title>Pseudomonas zhaodongensis NEAU-ST5-21(T) genome.</title>
        <authorList>
            <person name="Peng J."/>
            <person name="Liu Z.-P."/>
        </authorList>
    </citation>
    <scope>NUCLEOTIDE SEQUENCE [LARGE SCALE GENOMIC DNA]</scope>
    <source>
        <strain evidence="2 3">NEAU-ST5-21</strain>
    </source>
</reference>
<name>A0A3M2HU12_9GAMM</name>
<dbReference type="Pfam" id="PF09912">
    <property type="entry name" value="DUF2141"/>
    <property type="match status" value="1"/>
</dbReference>
<organism evidence="2 3">
    <name type="scientific">Stutzerimonas zhaodongensis</name>
    <dbReference type="NCBI Taxonomy" id="1176257"/>
    <lineage>
        <taxon>Bacteria</taxon>
        <taxon>Pseudomonadati</taxon>
        <taxon>Pseudomonadota</taxon>
        <taxon>Gammaproteobacteria</taxon>
        <taxon>Pseudomonadales</taxon>
        <taxon>Pseudomonadaceae</taxon>
        <taxon>Stutzerimonas</taxon>
    </lineage>
</organism>